<evidence type="ECO:0000256" key="1">
    <source>
        <dbReference type="ARBA" id="ARBA00022737"/>
    </source>
</evidence>
<evidence type="ECO:0000256" key="2">
    <source>
        <dbReference type="ARBA" id="ARBA00023043"/>
    </source>
</evidence>
<feature type="repeat" description="ANK" evidence="3">
    <location>
        <begin position="62"/>
        <end position="94"/>
    </location>
</feature>
<dbReference type="SUPFAM" id="SSF48403">
    <property type="entry name" value="Ankyrin repeat"/>
    <property type="match status" value="1"/>
</dbReference>
<name>A0A6I6G4A7_9BACT</name>
<evidence type="ECO:0000256" key="3">
    <source>
        <dbReference type="PROSITE-ProRule" id="PRU00023"/>
    </source>
</evidence>
<feature type="repeat" description="ANK" evidence="3">
    <location>
        <begin position="29"/>
        <end position="61"/>
    </location>
</feature>
<keyword evidence="1" id="KW-0677">Repeat</keyword>
<dbReference type="AlphaFoldDB" id="A0A6I6G4A7"/>
<keyword evidence="5" id="KW-1185">Reference proteome</keyword>
<evidence type="ECO:0000313" key="5">
    <source>
        <dbReference type="Proteomes" id="UP000426027"/>
    </source>
</evidence>
<dbReference type="SMART" id="SM00248">
    <property type="entry name" value="ANK"/>
    <property type="match status" value="3"/>
</dbReference>
<gene>
    <name evidence="4" type="ORF">GLV81_01025</name>
</gene>
<dbReference type="PANTHER" id="PTHR24171">
    <property type="entry name" value="ANKYRIN REPEAT DOMAIN-CONTAINING PROTEIN 39-RELATED"/>
    <property type="match status" value="1"/>
</dbReference>
<dbReference type="RefSeq" id="WP_157476042.1">
    <property type="nucleotide sequence ID" value="NZ_CP046566.1"/>
</dbReference>
<dbReference type="PROSITE" id="PS50088">
    <property type="entry name" value="ANK_REPEAT"/>
    <property type="match status" value="2"/>
</dbReference>
<evidence type="ECO:0000313" key="4">
    <source>
        <dbReference type="EMBL" id="QGW26867.1"/>
    </source>
</evidence>
<protein>
    <submittedName>
        <fullName evidence="4">Ankyrin repeat domain-containing protein</fullName>
    </submittedName>
</protein>
<keyword evidence="2 3" id="KW-0040">ANK repeat</keyword>
<proteinExistence type="predicted"/>
<dbReference type="EMBL" id="CP046566">
    <property type="protein sequence ID" value="QGW26867.1"/>
    <property type="molecule type" value="Genomic_DNA"/>
</dbReference>
<dbReference type="PANTHER" id="PTHR24171:SF9">
    <property type="entry name" value="ANKYRIN REPEAT DOMAIN-CONTAINING PROTEIN 39"/>
    <property type="match status" value="1"/>
</dbReference>
<reference evidence="4 5" key="1">
    <citation type="submission" date="2019-11" db="EMBL/GenBank/DDBJ databases">
        <authorList>
            <person name="Im W.T."/>
        </authorList>
    </citation>
    <scope>NUCLEOTIDE SEQUENCE [LARGE SCALE GENOMIC DNA]</scope>
    <source>
        <strain evidence="4 5">SB-02</strain>
    </source>
</reference>
<dbReference type="Gene3D" id="1.25.40.20">
    <property type="entry name" value="Ankyrin repeat-containing domain"/>
    <property type="match status" value="1"/>
</dbReference>
<dbReference type="InterPro" id="IPR036770">
    <property type="entry name" value="Ankyrin_rpt-contain_sf"/>
</dbReference>
<organism evidence="4 5">
    <name type="scientific">Phnomibacter ginsenosidimutans</name>
    <dbReference type="NCBI Taxonomy" id="2676868"/>
    <lineage>
        <taxon>Bacteria</taxon>
        <taxon>Pseudomonadati</taxon>
        <taxon>Bacteroidota</taxon>
        <taxon>Chitinophagia</taxon>
        <taxon>Chitinophagales</taxon>
        <taxon>Chitinophagaceae</taxon>
        <taxon>Phnomibacter</taxon>
    </lineage>
</organism>
<dbReference type="KEGG" id="fls:GLV81_01025"/>
<accession>A0A6I6G4A7</accession>
<dbReference type="Proteomes" id="UP000426027">
    <property type="component" value="Chromosome"/>
</dbReference>
<sequence>MIFDLIEKKDKPGLKNAISRGIEAWVDNYGYSALHLALSKSDDEIAIMIIEAGCDVNLQDSKGQTALHYCAFYNKHEIAKFIIEQGGDLSIADSFGNEPLWTAVMSDKGFGTHVEIVTLFINAGANPNHANKVNKTPMMAAKELEYDEVLAALL</sequence>
<dbReference type="InterPro" id="IPR002110">
    <property type="entry name" value="Ankyrin_rpt"/>
</dbReference>
<dbReference type="Pfam" id="PF12796">
    <property type="entry name" value="Ank_2"/>
    <property type="match status" value="1"/>
</dbReference>
<dbReference type="PROSITE" id="PS50297">
    <property type="entry name" value="ANK_REP_REGION"/>
    <property type="match status" value="2"/>
</dbReference>